<dbReference type="AlphaFoldDB" id="A0A4Z1I227"/>
<protein>
    <submittedName>
        <fullName evidence="1">Uncharacterized protein</fullName>
    </submittedName>
</protein>
<organism evidence="1 2">
    <name type="scientific">Botryotinia convoluta</name>
    <dbReference type="NCBI Taxonomy" id="54673"/>
    <lineage>
        <taxon>Eukaryota</taxon>
        <taxon>Fungi</taxon>
        <taxon>Dikarya</taxon>
        <taxon>Ascomycota</taxon>
        <taxon>Pezizomycotina</taxon>
        <taxon>Leotiomycetes</taxon>
        <taxon>Helotiales</taxon>
        <taxon>Sclerotiniaceae</taxon>
        <taxon>Botryotinia</taxon>
    </lineage>
</organism>
<dbReference type="OrthoDB" id="3497304at2759"/>
<evidence type="ECO:0000313" key="2">
    <source>
        <dbReference type="Proteomes" id="UP000297527"/>
    </source>
</evidence>
<gene>
    <name evidence="1" type="ORF">BCON_0088g00300</name>
</gene>
<proteinExistence type="predicted"/>
<sequence>MSDNLQGIQMEGLSIKGSGQTLSFLVENQELKINKRLLFRKVNVLRGEKFPVSLDLDIESFEAFSVWLHQNELPVLNATYHEKDGALTYSGYNPERLYKIATWLELYRLANNIMDCIRRVHVSYSVGFTKDEITRIYAQQIPHYGLTLFAALWIHLEDTRPNNYLKVTTKAERDALLENKFIASDVGEHRRPWFPGNQSACSFHIHLRHGSCPKNYSIDVGLWVVDKDGELKELHDWRIQRLMNPIQTPRDLSPQLSEASNDASPD</sequence>
<reference evidence="1 2" key="1">
    <citation type="submission" date="2017-12" db="EMBL/GenBank/DDBJ databases">
        <title>Comparative genomics of Botrytis spp.</title>
        <authorList>
            <person name="Valero-Jimenez C.A."/>
            <person name="Tapia P."/>
            <person name="Veloso J."/>
            <person name="Silva-Moreno E."/>
            <person name="Staats M."/>
            <person name="Valdes J.H."/>
            <person name="Van Kan J.A.L."/>
        </authorList>
    </citation>
    <scope>NUCLEOTIDE SEQUENCE [LARGE SCALE GENOMIC DNA]</scope>
    <source>
        <strain evidence="1 2">MUCL11595</strain>
    </source>
</reference>
<evidence type="ECO:0000313" key="1">
    <source>
        <dbReference type="EMBL" id="TGO55699.1"/>
    </source>
</evidence>
<comment type="caution">
    <text evidence="1">The sequence shown here is derived from an EMBL/GenBank/DDBJ whole genome shotgun (WGS) entry which is preliminary data.</text>
</comment>
<name>A0A4Z1I227_9HELO</name>
<dbReference type="Proteomes" id="UP000297527">
    <property type="component" value="Unassembled WGS sequence"/>
</dbReference>
<dbReference type="EMBL" id="PQXN01000088">
    <property type="protein sequence ID" value="TGO55699.1"/>
    <property type="molecule type" value="Genomic_DNA"/>
</dbReference>
<accession>A0A4Z1I227</accession>
<keyword evidence="2" id="KW-1185">Reference proteome</keyword>